<name>X1EXC8_9ZZZZ</name>
<organism evidence="1">
    <name type="scientific">marine sediment metagenome</name>
    <dbReference type="NCBI Taxonomy" id="412755"/>
    <lineage>
        <taxon>unclassified sequences</taxon>
        <taxon>metagenomes</taxon>
        <taxon>ecological metagenomes</taxon>
    </lineage>
</organism>
<protein>
    <submittedName>
        <fullName evidence="1">Uncharacterized protein</fullName>
    </submittedName>
</protein>
<proteinExistence type="predicted"/>
<feature type="non-terminal residue" evidence="1">
    <location>
        <position position="50"/>
    </location>
</feature>
<comment type="caution">
    <text evidence="1">The sequence shown here is derived from an EMBL/GenBank/DDBJ whole genome shotgun (WGS) entry which is preliminary data.</text>
</comment>
<dbReference type="AlphaFoldDB" id="X1EXC8"/>
<accession>X1EXC8</accession>
<reference evidence="1" key="1">
    <citation type="journal article" date="2014" name="Front. Microbiol.">
        <title>High frequency of phylogenetically diverse reductive dehalogenase-homologous genes in deep subseafloor sedimentary metagenomes.</title>
        <authorList>
            <person name="Kawai M."/>
            <person name="Futagami T."/>
            <person name="Toyoda A."/>
            <person name="Takaki Y."/>
            <person name="Nishi S."/>
            <person name="Hori S."/>
            <person name="Arai W."/>
            <person name="Tsubouchi T."/>
            <person name="Morono Y."/>
            <person name="Uchiyama I."/>
            <person name="Ito T."/>
            <person name="Fujiyama A."/>
            <person name="Inagaki F."/>
            <person name="Takami H."/>
        </authorList>
    </citation>
    <scope>NUCLEOTIDE SEQUENCE</scope>
    <source>
        <strain evidence="1">Expedition CK06-06</strain>
    </source>
</reference>
<sequence length="50" mass="5827">MKVELFIVKNFMPRQELLKTNEELPVLGQEAPDSLLTQDFLNQVRVPKTQ</sequence>
<dbReference type="EMBL" id="BART01038015">
    <property type="protein sequence ID" value="GAH13273.1"/>
    <property type="molecule type" value="Genomic_DNA"/>
</dbReference>
<evidence type="ECO:0000313" key="1">
    <source>
        <dbReference type="EMBL" id="GAH13273.1"/>
    </source>
</evidence>
<gene>
    <name evidence="1" type="ORF">S01H4_63284</name>
</gene>